<comment type="similarity">
    <text evidence="1">Belongs to the RutC family.</text>
</comment>
<evidence type="ECO:0000313" key="2">
    <source>
        <dbReference type="EMBL" id="KAF9451412.1"/>
    </source>
</evidence>
<dbReference type="InterPro" id="IPR006056">
    <property type="entry name" value="RidA"/>
</dbReference>
<dbReference type="GO" id="GO:0019239">
    <property type="term" value="F:deaminase activity"/>
    <property type="evidence" value="ECO:0007669"/>
    <property type="project" value="TreeGrafter"/>
</dbReference>
<evidence type="ECO:0000313" key="3">
    <source>
        <dbReference type="Proteomes" id="UP000807342"/>
    </source>
</evidence>
<dbReference type="Proteomes" id="UP000807342">
    <property type="component" value="Unassembled WGS sequence"/>
</dbReference>
<dbReference type="OrthoDB" id="309640at2759"/>
<dbReference type="PANTHER" id="PTHR11803:SF58">
    <property type="entry name" value="PROTEIN HMF1-RELATED"/>
    <property type="match status" value="1"/>
</dbReference>
<gene>
    <name evidence="2" type="ORF">P691DRAFT_724252</name>
</gene>
<dbReference type="Pfam" id="PF01042">
    <property type="entry name" value="Ribonuc_L-PSP"/>
    <property type="match status" value="1"/>
</dbReference>
<dbReference type="EMBL" id="MU151086">
    <property type="protein sequence ID" value="KAF9451412.1"/>
    <property type="molecule type" value="Genomic_DNA"/>
</dbReference>
<protein>
    <submittedName>
        <fullName evidence="2">YjgF-like protein</fullName>
    </submittedName>
</protein>
<sequence length="134" mass="14109">MADSASPKKIVSAPEAVPPLPVFSQAVISKGFVYLSGNIGCDNNLKVVEGGIVAETRAALENITKILQASGTSLANVVKVNIYLSNFDRDFVPMNEVYLKFFGTDSPPARTCVGVAALPLKANVEIECVAALPN</sequence>
<reference evidence="2" key="1">
    <citation type="submission" date="2020-11" db="EMBL/GenBank/DDBJ databases">
        <authorList>
            <consortium name="DOE Joint Genome Institute"/>
            <person name="Ahrendt S."/>
            <person name="Riley R."/>
            <person name="Andreopoulos W."/>
            <person name="Labutti K."/>
            <person name="Pangilinan J."/>
            <person name="Ruiz-Duenas F.J."/>
            <person name="Barrasa J.M."/>
            <person name="Sanchez-Garcia M."/>
            <person name="Camarero S."/>
            <person name="Miyauchi S."/>
            <person name="Serrano A."/>
            <person name="Linde D."/>
            <person name="Babiker R."/>
            <person name="Drula E."/>
            <person name="Ayuso-Fernandez I."/>
            <person name="Pacheco R."/>
            <person name="Padilla G."/>
            <person name="Ferreira P."/>
            <person name="Barriuso J."/>
            <person name="Kellner H."/>
            <person name="Castanera R."/>
            <person name="Alfaro M."/>
            <person name="Ramirez L."/>
            <person name="Pisabarro A.G."/>
            <person name="Kuo A."/>
            <person name="Tritt A."/>
            <person name="Lipzen A."/>
            <person name="He G."/>
            <person name="Yan M."/>
            <person name="Ng V."/>
            <person name="Cullen D."/>
            <person name="Martin F."/>
            <person name="Rosso M.-N."/>
            <person name="Henrissat B."/>
            <person name="Hibbett D."/>
            <person name="Martinez A.T."/>
            <person name="Grigoriev I.V."/>
        </authorList>
    </citation>
    <scope>NUCLEOTIDE SEQUENCE</scope>
    <source>
        <strain evidence="2">MF-IS2</strain>
    </source>
</reference>
<accession>A0A9P5XHA9</accession>
<dbReference type="NCBIfam" id="TIGR00004">
    <property type="entry name" value="Rid family detoxifying hydrolase"/>
    <property type="match status" value="1"/>
</dbReference>
<dbReference type="PANTHER" id="PTHR11803">
    <property type="entry name" value="2-IMINOBUTANOATE/2-IMINOPROPANOATE DEAMINASE RIDA"/>
    <property type="match status" value="1"/>
</dbReference>
<dbReference type="InterPro" id="IPR035959">
    <property type="entry name" value="RutC-like_sf"/>
</dbReference>
<evidence type="ECO:0000256" key="1">
    <source>
        <dbReference type="ARBA" id="ARBA00010552"/>
    </source>
</evidence>
<dbReference type="GO" id="GO:0005739">
    <property type="term" value="C:mitochondrion"/>
    <property type="evidence" value="ECO:0007669"/>
    <property type="project" value="TreeGrafter"/>
</dbReference>
<dbReference type="AlphaFoldDB" id="A0A9P5XHA9"/>
<comment type="caution">
    <text evidence="2">The sequence shown here is derived from an EMBL/GenBank/DDBJ whole genome shotgun (WGS) entry which is preliminary data.</text>
</comment>
<dbReference type="InterPro" id="IPR006175">
    <property type="entry name" value="YjgF/YER057c/UK114"/>
</dbReference>
<dbReference type="FunFam" id="3.30.1330.40:FF:000001">
    <property type="entry name" value="L-PSP family endoribonuclease"/>
    <property type="match status" value="1"/>
</dbReference>
<organism evidence="2 3">
    <name type="scientific">Macrolepiota fuliginosa MF-IS2</name>
    <dbReference type="NCBI Taxonomy" id="1400762"/>
    <lineage>
        <taxon>Eukaryota</taxon>
        <taxon>Fungi</taxon>
        <taxon>Dikarya</taxon>
        <taxon>Basidiomycota</taxon>
        <taxon>Agaricomycotina</taxon>
        <taxon>Agaricomycetes</taxon>
        <taxon>Agaricomycetidae</taxon>
        <taxon>Agaricales</taxon>
        <taxon>Agaricineae</taxon>
        <taxon>Agaricaceae</taxon>
        <taxon>Macrolepiota</taxon>
    </lineage>
</organism>
<dbReference type="SUPFAM" id="SSF55298">
    <property type="entry name" value="YjgF-like"/>
    <property type="match status" value="1"/>
</dbReference>
<dbReference type="GO" id="GO:0005829">
    <property type="term" value="C:cytosol"/>
    <property type="evidence" value="ECO:0007669"/>
    <property type="project" value="TreeGrafter"/>
</dbReference>
<proteinExistence type="inferred from homology"/>
<dbReference type="CDD" id="cd00448">
    <property type="entry name" value="YjgF_YER057c_UK114_family"/>
    <property type="match status" value="1"/>
</dbReference>
<name>A0A9P5XHA9_9AGAR</name>
<dbReference type="Gene3D" id="3.30.1330.40">
    <property type="entry name" value="RutC-like"/>
    <property type="match status" value="1"/>
</dbReference>
<keyword evidence="3" id="KW-1185">Reference proteome</keyword>